<feature type="compositionally biased region" description="Basic residues" evidence="9">
    <location>
        <begin position="559"/>
        <end position="568"/>
    </location>
</feature>
<evidence type="ECO:0000256" key="4">
    <source>
        <dbReference type="ARBA" id="ARBA00022562"/>
    </source>
</evidence>
<comment type="subunit">
    <text evidence="8">Interacts with US3 kinase. Interacts with UL31 and UL34; these interactions seem important for efficient virion nuclear egress. Interacts with UL41/VHS.</text>
</comment>
<evidence type="ECO:0000313" key="11">
    <source>
        <dbReference type="Proteomes" id="UP001162227"/>
    </source>
</evidence>
<proteinExistence type="inferred from homology"/>
<feature type="region of interest" description="Disordered" evidence="9">
    <location>
        <begin position="547"/>
        <end position="568"/>
    </location>
</feature>
<keyword evidence="4 8" id="KW-1048">Host nucleus</keyword>
<gene>
    <name evidence="10" type="primary">tegument protein</name>
</gene>
<comment type="subcellular location">
    <subcellularLocation>
        <location evidence="2 8">Host cytoplasm</location>
    </subcellularLocation>
    <subcellularLocation>
        <location evidence="1 8">Host nucleus</location>
    </subcellularLocation>
    <subcellularLocation>
        <location evidence="8">Virion tegument</location>
    </subcellularLocation>
    <text evidence="8">Major tegument protein of the virion. Undergoes nucleocytoplasmic shuttling during infection. Localizes to the major sites of transcription in the infected cell nucleus.</text>
</comment>
<accession>A0A5P9JX97</accession>
<keyword evidence="7 8" id="KW-1035">Host cytoplasm</keyword>
<feature type="compositionally biased region" description="Low complexity" evidence="9">
    <location>
        <begin position="24"/>
        <end position="35"/>
    </location>
</feature>
<keyword evidence="11" id="KW-1185">Reference proteome</keyword>
<dbReference type="RefSeq" id="YP_010802654.1">
    <property type="nucleotide sequence ID" value="NC_077028.1"/>
</dbReference>
<keyword evidence="6 8" id="KW-0946">Virion</keyword>
<dbReference type="GO" id="GO:0030430">
    <property type="term" value="C:host cell cytoplasm"/>
    <property type="evidence" value="ECO:0007669"/>
    <property type="project" value="UniProtKB-SubCell"/>
</dbReference>
<evidence type="ECO:0000256" key="3">
    <source>
        <dbReference type="ARBA" id="ARBA00005238"/>
    </source>
</evidence>
<dbReference type="GO" id="GO:0042025">
    <property type="term" value="C:host cell nucleus"/>
    <property type="evidence" value="ECO:0007669"/>
    <property type="project" value="UniProtKB-SubCell"/>
</dbReference>
<dbReference type="GeneID" id="80541427"/>
<dbReference type="EMBL" id="MK955929">
    <property type="protein sequence ID" value="QFU14624.1"/>
    <property type="molecule type" value="Genomic_DNA"/>
</dbReference>
<organism evidence="10 11">
    <name type="scientific">Psittacid alphaherpesvirus 5</name>
    <dbReference type="NCBI Taxonomy" id="2972693"/>
    <lineage>
        <taxon>Viruses</taxon>
        <taxon>Duplodnaviria</taxon>
        <taxon>Heunggongvirae</taxon>
        <taxon>Peploviricota</taxon>
        <taxon>Herviviricetes</taxon>
        <taxon>Herpesvirales</taxon>
        <taxon>Orthoherpesviridae</taxon>
        <taxon>Alphaherpesvirinae</taxon>
        <taxon>Iltovirus</taxon>
        <taxon>Iltovirus psittacidalpha5</taxon>
    </lineage>
</organism>
<comment type="domain">
    <text evidence="8">The nuclear export signal is CRM1-dependent.</text>
</comment>
<feature type="region of interest" description="Disordered" evidence="9">
    <location>
        <begin position="1"/>
        <end position="36"/>
    </location>
</feature>
<dbReference type="GO" id="GO:0006355">
    <property type="term" value="P:regulation of DNA-templated transcription"/>
    <property type="evidence" value="ECO:0007669"/>
    <property type="project" value="UniProtKB-UniRule"/>
</dbReference>
<comment type="similarity">
    <text evidence="3 8">Belongs to the alphaherpesvirinae HHV-1 UL47 family.</text>
</comment>
<sequence length="568" mass="64982">MAYRKKPSSSDKLTNNTPSDTDTSGSESDIEIQISSDDEDDLTSRLYWLDNVKKWTDEAKEQALIKLTTWQVFTESPDTTVSGNQAPSDNPVKSYLIWPLGERWEALPSPPKSCILLASQNITVRAVIAGAFLIRVALCQPFARASDALTLQDLRNFLADAYRRLMQNSQTLLQKYEQTQISDYNSDPDNRLWHVIFNQFTWNHIRLKTLELYPGMKLENNVDRGSLSSRFRNAMSGLTLWPTLNASLLPFQRYLNRIVLTSFDAMEAILIAAFPIDWNCNPVHNKTFSEALTLLSEYFLLNVIFGESVLASIYTLTSTMLTIMMDNSYDQIGKSTFEPRNTEWFDNGIQSIVVREFLACPLSISTACINTYATSRNVFTSEINSLNRRFHEEVSKERENVNSDTLMRVFHDTMAFMTLYLHRLATHLNVCYAILENAAITNGPDFFLRRSAVVVYDKFSELIAPLYARMSSSDFYLLLNDAMRVAGIRQEVFHSPNEVASERLYEFRPTQQALNLRSFSTYHPTIDAPILAAKIFGRRIAKPDANKKSNYTKQISRENKRKSVFSKR</sequence>
<evidence type="ECO:0000256" key="5">
    <source>
        <dbReference type="ARBA" id="ARBA00022580"/>
    </source>
</evidence>
<dbReference type="KEGG" id="vg:80541427"/>
<evidence type="ECO:0000256" key="7">
    <source>
        <dbReference type="ARBA" id="ARBA00023200"/>
    </source>
</evidence>
<evidence type="ECO:0000256" key="8">
    <source>
        <dbReference type="RuleBase" id="RU369113"/>
    </source>
</evidence>
<reference evidence="10" key="2">
    <citation type="submission" date="2019-05" db="EMBL/GenBank/DDBJ databases">
        <authorList>
            <person name="Sutherland M."/>
            <person name="Sarker S."/>
            <person name="Raidal S.R."/>
        </authorList>
    </citation>
    <scope>NUCLEOTIDE SEQUENCE</scope>
    <source>
        <strain evidence="10">PsHV 5</strain>
    </source>
</reference>
<dbReference type="Pfam" id="PF03362">
    <property type="entry name" value="Herpes_UL47"/>
    <property type="match status" value="1"/>
</dbReference>
<comment type="function">
    <text evidence="8">Tegument protein that can bind to various RNA transcripts. Plays a role in the attenuation of selective viral and cellular mRNA degradation by modulating the activity of host shutoff RNase UL41/VHS. Also plays a role in the primary envelopment of virions in the perinuclear space, probably by interacting with two nuclear egress proteins UL31 and UL34.</text>
</comment>
<keyword evidence="8" id="KW-0694">RNA-binding</keyword>
<dbReference type="Proteomes" id="UP001162227">
    <property type="component" value="Segment"/>
</dbReference>
<evidence type="ECO:0000313" key="10">
    <source>
        <dbReference type="EMBL" id="QFU14624.1"/>
    </source>
</evidence>
<keyword evidence="8" id="KW-0804">Transcription</keyword>
<keyword evidence="8" id="KW-0805">Transcription regulation</keyword>
<dbReference type="GO" id="GO:0019033">
    <property type="term" value="C:viral tegument"/>
    <property type="evidence" value="ECO:0007669"/>
    <property type="project" value="UniProtKB-SubCell"/>
</dbReference>
<keyword evidence="5 8" id="KW-0920">Virion tegument</keyword>
<evidence type="ECO:0000256" key="9">
    <source>
        <dbReference type="SAM" id="MobiDB-lite"/>
    </source>
</evidence>
<evidence type="ECO:0000256" key="6">
    <source>
        <dbReference type="ARBA" id="ARBA00022844"/>
    </source>
</evidence>
<name>A0A5P9JX97_9ALPH</name>
<protein>
    <recommendedName>
        <fullName evidence="8">Tegument protein UL47</fullName>
    </recommendedName>
</protein>
<dbReference type="InterPro" id="IPR005029">
    <property type="entry name" value="Herpes_UL47"/>
</dbReference>
<evidence type="ECO:0000256" key="1">
    <source>
        <dbReference type="ARBA" id="ARBA00004147"/>
    </source>
</evidence>
<feature type="compositionally biased region" description="Polar residues" evidence="9">
    <location>
        <begin position="10"/>
        <end position="23"/>
    </location>
</feature>
<reference evidence="10" key="1">
    <citation type="journal article" date="2019" name="Vet. Microbiol.">
        <title>Molecular and microscopic characterisation of a novel pathogenic herpesvirus from Indian ringneck parrots (Psittacula krameri).</title>
        <authorList>
            <person name="Sutherland M."/>
            <person name="Sarker S."/>
            <person name="Raidal S.R."/>
        </authorList>
    </citation>
    <scope>NUCLEOTIDE SEQUENCE</scope>
    <source>
        <strain evidence="10">PsHV 5</strain>
    </source>
</reference>
<evidence type="ECO:0000256" key="2">
    <source>
        <dbReference type="ARBA" id="ARBA00004192"/>
    </source>
</evidence>
<dbReference type="GO" id="GO:0003723">
    <property type="term" value="F:RNA binding"/>
    <property type="evidence" value="ECO:0007669"/>
    <property type="project" value="UniProtKB-UniRule"/>
</dbReference>
<keyword evidence="8" id="KW-0426">Late protein</keyword>